<evidence type="ECO:0000256" key="1">
    <source>
        <dbReference type="ARBA" id="ARBA00022729"/>
    </source>
</evidence>
<evidence type="ECO:0000313" key="4">
    <source>
        <dbReference type="Ensembl" id="ENSCINP00000019188.2"/>
    </source>
</evidence>
<keyword evidence="5" id="KW-1185">Reference proteome</keyword>
<name>F6TKW7_CIOIN</name>
<evidence type="ECO:0000259" key="3">
    <source>
        <dbReference type="PROSITE" id="PS51034"/>
    </source>
</evidence>
<dbReference type="KEGG" id="cin:100184877"/>
<dbReference type="GeneID" id="100184877"/>
<dbReference type="AlphaFoldDB" id="F6TKW7"/>
<dbReference type="STRING" id="7719.ENSCINP00000019188"/>
<dbReference type="RefSeq" id="XP_002130646.1">
    <property type="nucleotide sequence ID" value="XM_002130610.3"/>
</dbReference>
<dbReference type="OrthoDB" id="10040649at2759"/>
<keyword evidence="1" id="KW-0732">Signal</keyword>
<dbReference type="InParanoid" id="F6TKW7"/>
<dbReference type="OMA" id="TIEYCAT"/>
<accession>A0A1W2WN45</accession>
<dbReference type="InterPro" id="IPR042235">
    <property type="entry name" value="ZP-C_dom"/>
</dbReference>
<proteinExistence type="predicted"/>
<dbReference type="Gene3D" id="2.60.40.4100">
    <property type="entry name" value="Zona pellucida, ZP-C domain"/>
    <property type="match status" value="1"/>
</dbReference>
<organism evidence="4 5">
    <name type="scientific">Ciona intestinalis</name>
    <name type="common">Transparent sea squirt</name>
    <name type="synonym">Ascidia intestinalis</name>
    <dbReference type="NCBI Taxonomy" id="7719"/>
    <lineage>
        <taxon>Eukaryota</taxon>
        <taxon>Metazoa</taxon>
        <taxon>Chordata</taxon>
        <taxon>Tunicata</taxon>
        <taxon>Ascidiacea</taxon>
        <taxon>Phlebobranchia</taxon>
        <taxon>Cionidae</taxon>
        <taxon>Ciona</taxon>
    </lineage>
</organism>
<reference evidence="4" key="3">
    <citation type="submission" date="2025-09" db="UniProtKB">
        <authorList>
            <consortium name="Ensembl"/>
        </authorList>
    </citation>
    <scope>IDENTIFICATION</scope>
</reference>
<dbReference type="InterPro" id="IPR055355">
    <property type="entry name" value="ZP-C"/>
</dbReference>
<feature type="domain" description="ZP" evidence="3">
    <location>
        <begin position="1"/>
        <end position="174"/>
    </location>
</feature>
<sequence>MNNKSFKRIIDKNFSKMIYVLVMLTVILGVIESAIIQFPNAQEEGTSITPAFKLYKDKTFTQELKSLPKFTSDENLFIEISVKANVKLVLHQCWGSPSKSSTDPTRFTFIQSGCAFNHLVSTQILMNGVSSKVQFTHKVFHFNVDQAETYIHCTIEYCATEPCQPNCSSRRKRNLLERRTILKNDYLEKTFFVITV</sequence>
<dbReference type="Ensembl" id="ENSCINT00000019188.2">
    <property type="protein sequence ID" value="ENSCINP00000019188.2"/>
    <property type="gene ID" value="ENSCING00000009430.2"/>
</dbReference>
<reference evidence="5" key="1">
    <citation type="journal article" date="2002" name="Science">
        <title>The draft genome of Ciona intestinalis: insights into chordate and vertebrate origins.</title>
        <authorList>
            <person name="Dehal P."/>
            <person name="Satou Y."/>
            <person name="Campbell R.K."/>
            <person name="Chapman J."/>
            <person name="Degnan B."/>
            <person name="De Tomaso A."/>
            <person name="Davidson B."/>
            <person name="Di Gregorio A."/>
            <person name="Gelpke M."/>
            <person name="Goodstein D.M."/>
            <person name="Harafuji N."/>
            <person name="Hastings K.E."/>
            <person name="Ho I."/>
            <person name="Hotta K."/>
            <person name="Huang W."/>
            <person name="Kawashima T."/>
            <person name="Lemaire P."/>
            <person name="Martinez D."/>
            <person name="Meinertzhagen I.A."/>
            <person name="Necula S."/>
            <person name="Nonaka M."/>
            <person name="Putnam N."/>
            <person name="Rash S."/>
            <person name="Saiga H."/>
            <person name="Satake M."/>
            <person name="Terry A."/>
            <person name="Yamada L."/>
            <person name="Wang H.G."/>
            <person name="Awazu S."/>
            <person name="Azumi K."/>
            <person name="Boore J."/>
            <person name="Branno M."/>
            <person name="Chin-Bow S."/>
            <person name="DeSantis R."/>
            <person name="Doyle S."/>
            <person name="Francino P."/>
            <person name="Keys D.N."/>
            <person name="Haga S."/>
            <person name="Hayashi H."/>
            <person name="Hino K."/>
            <person name="Imai K.S."/>
            <person name="Inaba K."/>
            <person name="Kano S."/>
            <person name="Kobayashi K."/>
            <person name="Kobayashi M."/>
            <person name="Lee B.I."/>
            <person name="Makabe K.W."/>
            <person name="Manohar C."/>
            <person name="Matassi G."/>
            <person name="Medina M."/>
            <person name="Mochizuki Y."/>
            <person name="Mount S."/>
            <person name="Morishita T."/>
            <person name="Miura S."/>
            <person name="Nakayama A."/>
            <person name="Nishizaka S."/>
            <person name="Nomoto H."/>
            <person name="Ohta F."/>
            <person name="Oishi K."/>
            <person name="Rigoutsos I."/>
            <person name="Sano M."/>
            <person name="Sasaki A."/>
            <person name="Sasakura Y."/>
            <person name="Shoguchi E."/>
            <person name="Shin-i T."/>
            <person name="Spagnuolo A."/>
            <person name="Stainier D."/>
            <person name="Suzuki M.M."/>
            <person name="Tassy O."/>
            <person name="Takatori N."/>
            <person name="Tokuoka M."/>
            <person name="Yagi K."/>
            <person name="Yoshizaki F."/>
            <person name="Wada S."/>
            <person name="Zhang C."/>
            <person name="Hyatt P.D."/>
            <person name="Larimer F."/>
            <person name="Detter C."/>
            <person name="Doggett N."/>
            <person name="Glavina T."/>
            <person name="Hawkins T."/>
            <person name="Richardson P."/>
            <person name="Lucas S."/>
            <person name="Kohara Y."/>
            <person name="Levine M."/>
            <person name="Satoh N."/>
            <person name="Rokhsar D.S."/>
        </authorList>
    </citation>
    <scope>NUCLEOTIDE SEQUENCE [LARGE SCALE GENOMIC DNA]</scope>
</reference>
<keyword evidence="2" id="KW-1015">Disulfide bond</keyword>
<dbReference type="PANTHER" id="PTHR14002:SF43">
    <property type="entry name" value="DELTA-LIKE PROTEIN"/>
    <property type="match status" value="1"/>
</dbReference>
<dbReference type="PROSITE" id="PS51034">
    <property type="entry name" value="ZP_2"/>
    <property type="match status" value="1"/>
</dbReference>
<dbReference type="Pfam" id="PF00100">
    <property type="entry name" value="Zona_pellucida"/>
    <property type="match status" value="1"/>
</dbReference>
<dbReference type="HOGENOM" id="CLU_1389781_0_0_1"/>
<gene>
    <name evidence="4" type="primary">LOC100184877</name>
</gene>
<evidence type="ECO:0000313" key="5">
    <source>
        <dbReference type="Proteomes" id="UP000008144"/>
    </source>
</evidence>
<reference evidence="4" key="2">
    <citation type="submission" date="2025-08" db="UniProtKB">
        <authorList>
            <consortium name="Ensembl"/>
        </authorList>
    </citation>
    <scope>IDENTIFICATION</scope>
</reference>
<dbReference type="Proteomes" id="UP000008144">
    <property type="component" value="Unassembled WGS sequence"/>
</dbReference>
<accession>F6TKW7</accession>
<dbReference type="PANTHER" id="PTHR14002">
    <property type="entry name" value="ENDOGLIN/TGF-BETA RECEPTOR TYPE III"/>
    <property type="match status" value="1"/>
</dbReference>
<dbReference type="InterPro" id="IPR001507">
    <property type="entry name" value="ZP_dom"/>
</dbReference>
<protein>
    <submittedName>
        <fullName evidence="4">Uromodulin-like</fullName>
    </submittedName>
</protein>
<evidence type="ECO:0000256" key="2">
    <source>
        <dbReference type="ARBA" id="ARBA00023157"/>
    </source>
</evidence>